<dbReference type="Pfam" id="PF22794">
    <property type="entry name" value="jr-ZPR1"/>
    <property type="match status" value="2"/>
</dbReference>
<feature type="domain" description="Zinc finger ZPR1-type" evidence="9">
    <location>
        <begin position="234"/>
        <end position="393"/>
    </location>
</feature>
<evidence type="ECO:0000256" key="5">
    <source>
        <dbReference type="ARBA" id="ARBA00022771"/>
    </source>
</evidence>
<dbReference type="PANTHER" id="PTHR10876:SF0">
    <property type="entry name" value="ZINC FINGER PROTEIN ZPR1"/>
    <property type="match status" value="1"/>
</dbReference>
<keyword evidence="5" id="KW-0863">Zinc-finger</keyword>
<comment type="subcellular location">
    <subcellularLocation>
        <location evidence="1">Nucleus</location>
    </subcellularLocation>
</comment>
<evidence type="ECO:0000256" key="3">
    <source>
        <dbReference type="ARBA" id="ARBA00022723"/>
    </source>
</evidence>
<dbReference type="EMBL" id="SEYY01003216">
    <property type="protein sequence ID" value="KAB7504408.1"/>
    <property type="molecule type" value="Genomic_DNA"/>
</dbReference>
<keyword evidence="4" id="KW-0677">Repeat</keyword>
<evidence type="ECO:0000256" key="8">
    <source>
        <dbReference type="SAM" id="MobiDB-lite"/>
    </source>
</evidence>
<comment type="similarity">
    <text evidence="2">Belongs to the ZPR1 family.</text>
</comment>
<dbReference type="AlphaFoldDB" id="A0A5N5TEA1"/>
<evidence type="ECO:0000256" key="4">
    <source>
        <dbReference type="ARBA" id="ARBA00022737"/>
    </source>
</evidence>
<keyword evidence="3" id="KW-0479">Metal-binding</keyword>
<sequence length="434" mass="49215">MSTSEPIYKELTSETENPDVLQIESLCMKCNGKGTTKLLLTKIPHYKEIIITSFECFDCGDKNNGIQSSSFHEFGVKYELNVMSTEDLSRQIVKSDEATISIPELDFEIPSNRQRGEINTIEGIVRNAIDGLSQDQETRKVLDVDLYEKIQHFIEKLEELLKVKCPFTLILNDPSGNSYIENLKAPSIDPQISVSKYRRSSEQNESLGICEDKILHKILWRNKPYQEEVLQFNTICDQCSKPSKTKMKVTEIPHFKEVVIMASECDSCGHKTNEVKSGSGIEAKGKKHTLRIEAIEDIARDVLKSETCSVTVPEFELYVGSGLFVGKFTTVEGLLVDIRDDMLKNPFLLGDTTTPDKRQKMEELIAKINEVIDGKLHVDLVLDDPAGNSFVQDIYTPEKDPCLKVEEYERTFEQNEDLGLNDMKTENYAQNDDT</sequence>
<evidence type="ECO:0000259" key="9">
    <source>
        <dbReference type="SMART" id="SM00709"/>
    </source>
</evidence>
<dbReference type="FunFam" id="2.60.120.1040:FF:000003">
    <property type="entry name" value="Zinc finger protein zpr1"/>
    <property type="match status" value="1"/>
</dbReference>
<keyword evidence="6" id="KW-0862">Zinc</keyword>
<dbReference type="SMART" id="SM00709">
    <property type="entry name" value="Zpr1"/>
    <property type="match status" value="2"/>
</dbReference>
<evidence type="ECO:0000256" key="1">
    <source>
        <dbReference type="ARBA" id="ARBA00004123"/>
    </source>
</evidence>
<evidence type="ECO:0000256" key="6">
    <source>
        <dbReference type="ARBA" id="ARBA00022833"/>
    </source>
</evidence>
<proteinExistence type="inferred from homology"/>
<feature type="domain" description="Zinc finger ZPR1-type" evidence="9">
    <location>
        <begin position="25"/>
        <end position="182"/>
    </location>
</feature>
<dbReference type="GO" id="GO:0005634">
    <property type="term" value="C:nucleus"/>
    <property type="evidence" value="ECO:0007669"/>
    <property type="project" value="UniProtKB-SubCell"/>
</dbReference>
<dbReference type="NCBIfam" id="TIGR00310">
    <property type="entry name" value="ZPR1_znf"/>
    <property type="match status" value="2"/>
</dbReference>
<comment type="caution">
    <text evidence="10">The sequence shown here is derived from an EMBL/GenBank/DDBJ whole genome shotgun (WGS) entry which is preliminary data.</text>
</comment>
<organism evidence="10 11">
    <name type="scientific">Armadillidium nasatum</name>
    <dbReference type="NCBI Taxonomy" id="96803"/>
    <lineage>
        <taxon>Eukaryota</taxon>
        <taxon>Metazoa</taxon>
        <taxon>Ecdysozoa</taxon>
        <taxon>Arthropoda</taxon>
        <taxon>Crustacea</taxon>
        <taxon>Multicrustacea</taxon>
        <taxon>Malacostraca</taxon>
        <taxon>Eumalacostraca</taxon>
        <taxon>Peracarida</taxon>
        <taxon>Isopoda</taxon>
        <taxon>Oniscidea</taxon>
        <taxon>Crinocheta</taxon>
        <taxon>Armadillidiidae</taxon>
        <taxon>Armadillidium</taxon>
    </lineage>
</organism>
<dbReference type="InterPro" id="IPR042451">
    <property type="entry name" value="ZPR1_A/B_dom"/>
</dbReference>
<dbReference type="PANTHER" id="PTHR10876">
    <property type="entry name" value="ZINC FINGER PROTEIN ZPR1"/>
    <property type="match status" value="1"/>
</dbReference>
<dbReference type="FunFam" id="2.20.25.420:FF:000002">
    <property type="entry name" value="Zinc finger protein ZPR1"/>
    <property type="match status" value="1"/>
</dbReference>
<dbReference type="InterPro" id="IPR004457">
    <property type="entry name" value="Znf_ZPR1"/>
</dbReference>
<dbReference type="GO" id="GO:0008270">
    <property type="term" value="F:zinc ion binding"/>
    <property type="evidence" value="ECO:0007669"/>
    <property type="project" value="UniProtKB-KW"/>
</dbReference>
<dbReference type="FunFam" id="2.60.120.1040:FF:000001">
    <property type="entry name" value="Zinc finger protein ZPR1"/>
    <property type="match status" value="1"/>
</dbReference>
<dbReference type="FunFam" id="2.20.25.420:FF:000001">
    <property type="entry name" value="Zinc finger protein ZPR1"/>
    <property type="match status" value="1"/>
</dbReference>
<keyword evidence="7" id="KW-0539">Nucleus</keyword>
<accession>A0A5N5TEA1</accession>
<dbReference type="InterPro" id="IPR040141">
    <property type="entry name" value="ZPR1"/>
</dbReference>
<protein>
    <submittedName>
        <fullName evidence="10">Zinc finger protein ZPR1</fullName>
    </submittedName>
</protein>
<dbReference type="Gene3D" id="2.60.120.1040">
    <property type="entry name" value="ZPR1, A/B domain"/>
    <property type="match status" value="2"/>
</dbReference>
<feature type="region of interest" description="Disordered" evidence="8">
    <location>
        <begin position="414"/>
        <end position="434"/>
    </location>
</feature>
<dbReference type="Pfam" id="PF03367">
    <property type="entry name" value="Zn_ribbon_ZPR1"/>
    <property type="match status" value="2"/>
</dbReference>
<evidence type="ECO:0000313" key="10">
    <source>
        <dbReference type="EMBL" id="KAB7504408.1"/>
    </source>
</evidence>
<dbReference type="InterPro" id="IPR042452">
    <property type="entry name" value="ZPR1_Znf1/2"/>
</dbReference>
<keyword evidence="11" id="KW-1185">Reference proteome</keyword>
<dbReference type="Gene3D" id="2.20.25.420">
    <property type="entry name" value="ZPR1, zinc finger domain"/>
    <property type="match status" value="2"/>
</dbReference>
<dbReference type="OrthoDB" id="308464at2759"/>
<evidence type="ECO:0000256" key="7">
    <source>
        <dbReference type="ARBA" id="ARBA00023242"/>
    </source>
</evidence>
<gene>
    <name evidence="10" type="primary">Zpr1</name>
    <name evidence="10" type="ORF">Anas_12716</name>
</gene>
<name>A0A5N5TEA1_9CRUS</name>
<dbReference type="Proteomes" id="UP000326759">
    <property type="component" value="Unassembled WGS sequence"/>
</dbReference>
<reference evidence="10 11" key="1">
    <citation type="journal article" date="2019" name="PLoS Biol.">
        <title>Sex chromosomes control vertical transmission of feminizing Wolbachia symbionts in an isopod.</title>
        <authorList>
            <person name="Becking T."/>
            <person name="Chebbi M.A."/>
            <person name="Giraud I."/>
            <person name="Moumen B."/>
            <person name="Laverre T."/>
            <person name="Caubet Y."/>
            <person name="Peccoud J."/>
            <person name="Gilbert C."/>
            <person name="Cordaux R."/>
        </authorList>
    </citation>
    <scope>NUCLEOTIDE SEQUENCE [LARGE SCALE GENOMIC DNA]</scope>
    <source>
        <strain evidence="10">ANa2</strain>
        <tissue evidence="10">Whole body excluding digestive tract and cuticle</tissue>
    </source>
</reference>
<dbReference type="InterPro" id="IPR056180">
    <property type="entry name" value="ZPR1_jr_dom"/>
</dbReference>
<evidence type="ECO:0000313" key="11">
    <source>
        <dbReference type="Proteomes" id="UP000326759"/>
    </source>
</evidence>
<evidence type="ECO:0000256" key="2">
    <source>
        <dbReference type="ARBA" id="ARBA00008354"/>
    </source>
</evidence>